<organism evidence="7 8">
    <name type="scientific">Heterobasidion irregulare (strain TC 32-1)</name>
    <dbReference type="NCBI Taxonomy" id="747525"/>
    <lineage>
        <taxon>Eukaryota</taxon>
        <taxon>Fungi</taxon>
        <taxon>Dikarya</taxon>
        <taxon>Basidiomycota</taxon>
        <taxon>Agaricomycotina</taxon>
        <taxon>Agaricomycetes</taxon>
        <taxon>Russulales</taxon>
        <taxon>Bondarzewiaceae</taxon>
        <taxon>Heterobasidion</taxon>
        <taxon>Heterobasidion annosum species complex</taxon>
    </lineage>
</organism>
<dbReference type="eggNOG" id="KOG1339">
    <property type="taxonomic scope" value="Eukaryota"/>
</dbReference>
<dbReference type="RefSeq" id="XP_009545778.1">
    <property type="nucleotide sequence ID" value="XM_009547483.1"/>
</dbReference>
<dbReference type="KEGG" id="hir:HETIRDRAFT_36528"/>
<dbReference type="HOGENOM" id="CLU_038846_0_0_1"/>
<dbReference type="InterPro" id="IPR001461">
    <property type="entry name" value="Aspartic_peptidase_A1"/>
</dbReference>
<sequence length="437" mass="45472">MSASNALPFASRVLKTGARDIIARDRARAQKLLAGVQPHGPAAFHSADLRKRGAAHPQFLSARRHGHHHHHETEPTDPAPTEPGKTPTAPGDNTGETIDVTDAGVTYTASVGVGSPAVQYTLLIDTGSSNTWVGADKKYSPSSTAKSTGAKVNVSYGSGSFSGTEYTDQVGLSSALVIKKQSIGVASSAQGFDGVDGILGIGPVDLTQGTVSSGEAVPTVTDNLYSQGTIAVESIGIFYEPTTTADGELNGELTFGAVDQSKITGDVNYVPITSTQPAGGYWGIEQDVTYGSSSSSAKSILSSTSGIVDTGTTLVLIATDAFKAYEKATGAKLDQTTGLLTLTQSQFANLKSLFFNIGGISYELTPNAQIWPRALNSTLGGDASKIYLIVSDLGSPSGQGLDFINGFTFLQRFYSVYDTTNSQVGLATTEFTNAETN</sequence>
<dbReference type="GeneID" id="20671822"/>
<dbReference type="PANTHER" id="PTHR47966">
    <property type="entry name" value="BETA-SITE APP-CLEAVING ENZYME, ISOFORM A-RELATED"/>
    <property type="match status" value="1"/>
</dbReference>
<feature type="active site" evidence="3">
    <location>
        <position position="125"/>
    </location>
</feature>
<keyword evidence="4" id="KW-0645">Protease</keyword>
<dbReference type="SUPFAM" id="SSF50630">
    <property type="entry name" value="Acid proteases"/>
    <property type="match status" value="1"/>
</dbReference>
<dbReference type="EMBL" id="KI925458">
    <property type="protein sequence ID" value="ETW81444.1"/>
    <property type="molecule type" value="Genomic_DNA"/>
</dbReference>
<reference evidence="7 8" key="1">
    <citation type="journal article" date="2012" name="New Phytol.">
        <title>Insight into trade-off between wood decay and parasitism from the genome of a fungal forest pathogen.</title>
        <authorList>
            <person name="Olson A."/>
            <person name="Aerts A."/>
            <person name="Asiegbu F."/>
            <person name="Belbahri L."/>
            <person name="Bouzid O."/>
            <person name="Broberg A."/>
            <person name="Canback B."/>
            <person name="Coutinho P.M."/>
            <person name="Cullen D."/>
            <person name="Dalman K."/>
            <person name="Deflorio G."/>
            <person name="van Diepen L.T."/>
            <person name="Dunand C."/>
            <person name="Duplessis S."/>
            <person name="Durling M."/>
            <person name="Gonthier P."/>
            <person name="Grimwood J."/>
            <person name="Fossdal C.G."/>
            <person name="Hansson D."/>
            <person name="Henrissat B."/>
            <person name="Hietala A."/>
            <person name="Himmelstrand K."/>
            <person name="Hoffmeister D."/>
            <person name="Hogberg N."/>
            <person name="James T.Y."/>
            <person name="Karlsson M."/>
            <person name="Kohler A."/>
            <person name="Kues U."/>
            <person name="Lee Y.H."/>
            <person name="Lin Y.C."/>
            <person name="Lind M."/>
            <person name="Lindquist E."/>
            <person name="Lombard V."/>
            <person name="Lucas S."/>
            <person name="Lunden K."/>
            <person name="Morin E."/>
            <person name="Murat C."/>
            <person name="Park J."/>
            <person name="Raffaello T."/>
            <person name="Rouze P."/>
            <person name="Salamov A."/>
            <person name="Schmutz J."/>
            <person name="Solheim H."/>
            <person name="Stahlberg J."/>
            <person name="Velez H."/>
            <person name="de Vries R.P."/>
            <person name="Wiebenga A."/>
            <person name="Woodward S."/>
            <person name="Yakovlev I."/>
            <person name="Garbelotto M."/>
            <person name="Martin F."/>
            <person name="Grigoriev I.V."/>
            <person name="Stenlid J."/>
        </authorList>
    </citation>
    <scope>NUCLEOTIDE SEQUENCE [LARGE SCALE GENOMIC DNA]</scope>
    <source>
        <strain evidence="7 8">TC 32-1</strain>
    </source>
</reference>
<dbReference type="PROSITE" id="PS00141">
    <property type="entry name" value="ASP_PROTEASE"/>
    <property type="match status" value="2"/>
</dbReference>
<feature type="active site" evidence="3">
    <location>
        <position position="309"/>
    </location>
</feature>
<accession>W4K6S4</accession>
<dbReference type="Proteomes" id="UP000030671">
    <property type="component" value="Unassembled WGS sequence"/>
</dbReference>
<dbReference type="PROSITE" id="PS51767">
    <property type="entry name" value="PEPTIDASE_A1"/>
    <property type="match status" value="1"/>
</dbReference>
<dbReference type="InterPro" id="IPR021109">
    <property type="entry name" value="Peptidase_aspartic_dom_sf"/>
</dbReference>
<dbReference type="CDD" id="cd05471">
    <property type="entry name" value="pepsin_like"/>
    <property type="match status" value="1"/>
</dbReference>
<dbReference type="Gene3D" id="2.40.70.10">
    <property type="entry name" value="Acid Proteases"/>
    <property type="match status" value="2"/>
</dbReference>
<feature type="region of interest" description="Disordered" evidence="5">
    <location>
        <begin position="63"/>
        <end position="99"/>
    </location>
</feature>
<proteinExistence type="inferred from homology"/>
<keyword evidence="2 4" id="KW-0064">Aspartyl protease</keyword>
<evidence type="ECO:0000313" key="8">
    <source>
        <dbReference type="Proteomes" id="UP000030671"/>
    </source>
</evidence>
<keyword evidence="4" id="KW-0378">Hydrolase</keyword>
<dbReference type="PRINTS" id="PR00792">
    <property type="entry name" value="PEPSIN"/>
</dbReference>
<dbReference type="Pfam" id="PF00026">
    <property type="entry name" value="Asp"/>
    <property type="match status" value="1"/>
</dbReference>
<evidence type="ECO:0000256" key="1">
    <source>
        <dbReference type="ARBA" id="ARBA00007447"/>
    </source>
</evidence>
<name>W4K6S4_HETIT</name>
<protein>
    <submittedName>
        <fullName evidence="7">Aspartic peptidase</fullName>
    </submittedName>
</protein>
<dbReference type="InterPro" id="IPR033121">
    <property type="entry name" value="PEPTIDASE_A1"/>
</dbReference>
<keyword evidence="8" id="KW-1185">Reference proteome</keyword>
<dbReference type="InterPro" id="IPR001969">
    <property type="entry name" value="Aspartic_peptidase_AS"/>
</dbReference>
<evidence type="ECO:0000313" key="7">
    <source>
        <dbReference type="EMBL" id="ETW81444.1"/>
    </source>
</evidence>
<evidence type="ECO:0000256" key="2">
    <source>
        <dbReference type="ARBA" id="ARBA00022750"/>
    </source>
</evidence>
<dbReference type="InParanoid" id="W4K6S4"/>
<evidence type="ECO:0000259" key="6">
    <source>
        <dbReference type="PROSITE" id="PS51767"/>
    </source>
</evidence>
<dbReference type="OrthoDB" id="660550at2759"/>
<gene>
    <name evidence="7" type="ORF">HETIRDRAFT_36528</name>
</gene>
<dbReference type="PANTHER" id="PTHR47966:SF51">
    <property type="entry name" value="BETA-SITE APP-CLEAVING ENZYME, ISOFORM A-RELATED"/>
    <property type="match status" value="1"/>
</dbReference>
<feature type="domain" description="Peptidase A1" evidence="6">
    <location>
        <begin position="107"/>
        <end position="427"/>
    </location>
</feature>
<comment type="similarity">
    <text evidence="1 4">Belongs to the peptidase A1 family.</text>
</comment>
<dbReference type="InterPro" id="IPR034164">
    <property type="entry name" value="Pepsin-like_dom"/>
</dbReference>
<evidence type="ECO:0000256" key="4">
    <source>
        <dbReference type="RuleBase" id="RU000454"/>
    </source>
</evidence>
<evidence type="ECO:0000256" key="5">
    <source>
        <dbReference type="SAM" id="MobiDB-lite"/>
    </source>
</evidence>
<evidence type="ECO:0000256" key="3">
    <source>
        <dbReference type="PIRSR" id="PIRSR601461-1"/>
    </source>
</evidence>
<dbReference type="GO" id="GO:0006508">
    <property type="term" value="P:proteolysis"/>
    <property type="evidence" value="ECO:0007669"/>
    <property type="project" value="UniProtKB-KW"/>
</dbReference>
<dbReference type="AlphaFoldDB" id="W4K6S4"/>
<dbReference type="GO" id="GO:0004190">
    <property type="term" value="F:aspartic-type endopeptidase activity"/>
    <property type="evidence" value="ECO:0007669"/>
    <property type="project" value="UniProtKB-KW"/>
</dbReference>